<organism evidence="2 3">
    <name type="scientific">Fulvivirga lutea</name>
    <dbReference type="NCBI Taxonomy" id="2810512"/>
    <lineage>
        <taxon>Bacteria</taxon>
        <taxon>Pseudomonadati</taxon>
        <taxon>Bacteroidota</taxon>
        <taxon>Cytophagia</taxon>
        <taxon>Cytophagales</taxon>
        <taxon>Fulvivirgaceae</taxon>
        <taxon>Fulvivirga</taxon>
    </lineage>
</organism>
<proteinExistence type="predicted"/>
<dbReference type="KEGG" id="fuv:JR347_14985"/>
<evidence type="ECO:0000313" key="2">
    <source>
        <dbReference type="EMBL" id="QSE96885.1"/>
    </source>
</evidence>
<evidence type="ECO:0000256" key="1">
    <source>
        <dbReference type="SAM" id="SignalP"/>
    </source>
</evidence>
<evidence type="ECO:0008006" key="4">
    <source>
        <dbReference type="Google" id="ProtNLM"/>
    </source>
</evidence>
<keyword evidence="1" id="KW-0732">Signal</keyword>
<protein>
    <recommendedName>
        <fullName evidence="4">Outer membrane protein beta-barrel domain-containing protein</fullName>
    </recommendedName>
</protein>
<name>A0A974WF94_9BACT</name>
<dbReference type="EMBL" id="CP070608">
    <property type="protein sequence ID" value="QSE96885.1"/>
    <property type="molecule type" value="Genomic_DNA"/>
</dbReference>
<reference evidence="2" key="1">
    <citation type="submission" date="2021-02" db="EMBL/GenBank/DDBJ databases">
        <title>Fulvivirga sp. S481 isolated from sea water.</title>
        <authorList>
            <person name="Bae S.S."/>
            <person name="Baek K."/>
        </authorList>
    </citation>
    <scope>NUCLEOTIDE SEQUENCE</scope>
    <source>
        <strain evidence="2">S481</strain>
    </source>
</reference>
<dbReference type="AlphaFoldDB" id="A0A974WF94"/>
<keyword evidence="3" id="KW-1185">Reference proteome</keyword>
<gene>
    <name evidence="2" type="ORF">JR347_14985</name>
</gene>
<dbReference type="RefSeq" id="WP_205721399.1">
    <property type="nucleotide sequence ID" value="NZ_CP070608.1"/>
</dbReference>
<accession>A0A974WF94</accession>
<evidence type="ECO:0000313" key="3">
    <source>
        <dbReference type="Proteomes" id="UP000662783"/>
    </source>
</evidence>
<dbReference type="Proteomes" id="UP000662783">
    <property type="component" value="Chromosome"/>
</dbReference>
<sequence>MNKLTGILLVLAILLAVNTQAQNDSTSAVSKRSLLDKMYLQLQVGIIASESNDTKDYRPAAGFGIGYELHHLFQPGVYIGYEEYRLFESMPVAVQLQGNFNPTTNSAFYYAQLGKTAMWKNSRNELQSVSSGEYWEAGIGYQWKAENLKLKLSAGFRDQKFTSVSKNSDIWYWDALSSFAPTQGYKEVTHWHLERMHFKFTIEF</sequence>
<feature type="chain" id="PRO_5037286375" description="Outer membrane protein beta-barrel domain-containing protein" evidence="1">
    <location>
        <begin position="22"/>
        <end position="204"/>
    </location>
</feature>
<feature type="signal peptide" evidence="1">
    <location>
        <begin position="1"/>
        <end position="21"/>
    </location>
</feature>